<dbReference type="SUPFAM" id="SSF103511">
    <property type="entry name" value="Chlorophyll a-b binding protein"/>
    <property type="match status" value="1"/>
</dbReference>
<evidence type="ECO:0000313" key="3">
    <source>
        <dbReference type="Proteomes" id="UP000612055"/>
    </source>
</evidence>
<evidence type="ECO:0000256" key="1">
    <source>
        <dbReference type="SAM" id="MobiDB-lite"/>
    </source>
</evidence>
<name>A0A836BST4_9CHLO</name>
<accession>A0A836BST4</accession>
<reference evidence="2" key="1">
    <citation type="journal article" date="2020" name="bioRxiv">
        <title>Comparative genomics of Chlamydomonas.</title>
        <authorList>
            <person name="Craig R.J."/>
            <person name="Hasan A.R."/>
            <person name="Ness R.W."/>
            <person name="Keightley P.D."/>
        </authorList>
    </citation>
    <scope>NUCLEOTIDE SEQUENCE</scope>
    <source>
        <strain evidence="2">CCAP 11/70</strain>
    </source>
</reference>
<dbReference type="EMBL" id="JAEHOE010000116">
    <property type="protein sequence ID" value="KAG2486159.1"/>
    <property type="molecule type" value="Genomic_DNA"/>
</dbReference>
<gene>
    <name evidence="2" type="ORF">HYH03_015123</name>
</gene>
<proteinExistence type="predicted"/>
<comment type="caution">
    <text evidence="2">The sequence shown here is derived from an EMBL/GenBank/DDBJ whole genome shotgun (WGS) entry which is preliminary data.</text>
</comment>
<dbReference type="OrthoDB" id="2019915at2759"/>
<evidence type="ECO:0000313" key="2">
    <source>
        <dbReference type="EMBL" id="KAG2486159.1"/>
    </source>
</evidence>
<dbReference type="AlphaFoldDB" id="A0A836BST4"/>
<protein>
    <submittedName>
        <fullName evidence="2">Uncharacterized protein</fullName>
    </submittedName>
</protein>
<organism evidence="2 3">
    <name type="scientific">Edaphochlamys debaryana</name>
    <dbReference type="NCBI Taxonomy" id="47281"/>
    <lineage>
        <taxon>Eukaryota</taxon>
        <taxon>Viridiplantae</taxon>
        <taxon>Chlorophyta</taxon>
        <taxon>core chlorophytes</taxon>
        <taxon>Chlorophyceae</taxon>
        <taxon>CS clade</taxon>
        <taxon>Chlamydomonadales</taxon>
        <taxon>Chlamydomonadales incertae sedis</taxon>
        <taxon>Edaphochlamys</taxon>
    </lineage>
</organism>
<dbReference type="Proteomes" id="UP000612055">
    <property type="component" value="Unassembled WGS sequence"/>
</dbReference>
<sequence length="150" mass="16536">MSTVSLKSRTLGSSAVSRPSRRGVRVLCAADNQLLKKPELKRTEGEKPKLFSNGAAAPGTTPAGVPAGGVTIEYQRQRAKEVRQYFIDLKNEELRGKSQVFGWTPSNEINNGRWVMFGFFVGMLTEYATGVDFVNQIALMFSYLGIVDLD</sequence>
<feature type="region of interest" description="Disordered" evidence="1">
    <location>
        <begin position="46"/>
        <end position="68"/>
    </location>
</feature>
<keyword evidence="3" id="KW-1185">Reference proteome</keyword>
<feature type="compositionally biased region" description="Low complexity" evidence="1">
    <location>
        <begin position="54"/>
        <end position="68"/>
    </location>
</feature>